<keyword evidence="4 7" id="KW-0812">Transmembrane</keyword>
<sequence>MIIPATHGPDRPVPDRIAWVDHAKGICIILVVMMHAVLGVEAAEGETGWMNPLVQFAAPFRMPDFFLISGLFVAQVLDRDWRLYLDRKVLHYLYFYLLWLAIQYAVKAPVFIAEQGAAATLAGFVVALVQPFGTLWFIYLLAIFFVVTRLLHDARVPWQLTLAVAALLQIAPVETGVHVVDYFCERFVYFFAGYILAPRLFALADLAVRHVGLSLAGILLWAGLNGAAVLAGLHEAPGLSLLLGLAGGGAIVLVSSLLAASGRAAALAWVGAHSIVIYLAFFFPMAASRVLLPKLGLFDTGTLSLLVTIAAVTGPVILFLLVERTGLGRFLFERPAWARLVP</sequence>
<feature type="transmembrane region" description="Helical" evidence="7">
    <location>
        <begin position="60"/>
        <end position="77"/>
    </location>
</feature>
<feature type="transmembrane region" description="Helical" evidence="7">
    <location>
        <begin position="21"/>
        <end position="40"/>
    </location>
</feature>
<organism evidence="9 10">
    <name type="scientific">Pannonibacter tanglangensis</name>
    <dbReference type="NCBI Taxonomy" id="2750084"/>
    <lineage>
        <taxon>Bacteria</taxon>
        <taxon>Pseudomonadati</taxon>
        <taxon>Pseudomonadota</taxon>
        <taxon>Alphaproteobacteria</taxon>
        <taxon>Hyphomicrobiales</taxon>
        <taxon>Stappiaceae</taxon>
        <taxon>Pannonibacter</taxon>
    </lineage>
</organism>
<dbReference type="GO" id="GO:0009246">
    <property type="term" value="P:enterobacterial common antigen biosynthetic process"/>
    <property type="evidence" value="ECO:0007669"/>
    <property type="project" value="TreeGrafter"/>
</dbReference>
<feature type="transmembrane region" description="Helical" evidence="7">
    <location>
        <begin position="186"/>
        <end position="204"/>
    </location>
</feature>
<evidence type="ECO:0000256" key="6">
    <source>
        <dbReference type="ARBA" id="ARBA00023136"/>
    </source>
</evidence>
<evidence type="ECO:0000313" key="9">
    <source>
        <dbReference type="EMBL" id="NBN80135.1"/>
    </source>
</evidence>
<evidence type="ECO:0000256" key="3">
    <source>
        <dbReference type="ARBA" id="ARBA00022475"/>
    </source>
</evidence>
<dbReference type="AlphaFoldDB" id="A0A7X5F5G7"/>
<dbReference type="EMBL" id="JAABLQ010000003">
    <property type="protein sequence ID" value="NBN80135.1"/>
    <property type="molecule type" value="Genomic_DNA"/>
</dbReference>
<dbReference type="GO" id="GO:0005886">
    <property type="term" value="C:plasma membrane"/>
    <property type="evidence" value="ECO:0007669"/>
    <property type="project" value="UniProtKB-SubCell"/>
</dbReference>
<proteinExistence type="inferred from homology"/>
<feature type="transmembrane region" description="Helical" evidence="7">
    <location>
        <begin position="266"/>
        <end position="283"/>
    </location>
</feature>
<dbReference type="InterPro" id="IPR002656">
    <property type="entry name" value="Acyl_transf_3_dom"/>
</dbReference>
<comment type="caution">
    <text evidence="9">The sequence shown here is derived from an EMBL/GenBank/DDBJ whole genome shotgun (WGS) entry which is preliminary data.</text>
</comment>
<accession>A0A7X5F5G7</accession>
<feature type="domain" description="Acyltransferase 3" evidence="8">
    <location>
        <begin position="17"/>
        <end position="318"/>
    </location>
</feature>
<evidence type="ECO:0000256" key="1">
    <source>
        <dbReference type="ARBA" id="ARBA00004651"/>
    </source>
</evidence>
<feature type="transmembrane region" description="Helical" evidence="7">
    <location>
        <begin position="239"/>
        <end position="259"/>
    </location>
</feature>
<keyword evidence="9" id="KW-0012">Acyltransferase</keyword>
<evidence type="ECO:0000256" key="7">
    <source>
        <dbReference type="SAM" id="Phobius"/>
    </source>
</evidence>
<evidence type="ECO:0000256" key="5">
    <source>
        <dbReference type="ARBA" id="ARBA00022989"/>
    </source>
</evidence>
<keyword evidence="6 7" id="KW-0472">Membrane</keyword>
<feature type="transmembrane region" description="Helical" evidence="7">
    <location>
        <begin position="211"/>
        <end position="233"/>
    </location>
</feature>
<dbReference type="PANTHER" id="PTHR40074">
    <property type="entry name" value="O-ACETYLTRANSFERASE WECH"/>
    <property type="match status" value="1"/>
</dbReference>
<feature type="transmembrane region" description="Helical" evidence="7">
    <location>
        <begin position="303"/>
        <end position="322"/>
    </location>
</feature>
<reference evidence="10" key="1">
    <citation type="submission" date="2020-01" db="EMBL/GenBank/DDBJ databases">
        <authorList>
            <person name="Fang Y."/>
            <person name="Sun R."/>
            <person name="Nie L."/>
            <person name="He J."/>
            <person name="Hao L."/>
            <person name="Wang L."/>
            <person name="Su S."/>
            <person name="Lv E."/>
            <person name="Zhang Z."/>
            <person name="Xie R."/>
            <person name="Liu H."/>
        </authorList>
    </citation>
    <scope>NUCLEOTIDE SEQUENCE [LARGE SCALE GENOMIC DNA]</scope>
    <source>
        <strain evidence="10">XCT-53</strain>
    </source>
</reference>
<keyword evidence="5 7" id="KW-1133">Transmembrane helix</keyword>
<evidence type="ECO:0000313" key="10">
    <source>
        <dbReference type="Proteomes" id="UP000586722"/>
    </source>
</evidence>
<comment type="similarity">
    <text evidence="2">Belongs to the acyltransferase 3 family.</text>
</comment>
<comment type="subcellular location">
    <subcellularLocation>
        <location evidence="1">Cell membrane</location>
        <topology evidence="1">Multi-pass membrane protein</topology>
    </subcellularLocation>
</comment>
<feature type="transmembrane region" description="Helical" evidence="7">
    <location>
        <begin position="89"/>
        <end position="106"/>
    </location>
</feature>
<name>A0A7X5F5G7_9HYPH</name>
<dbReference type="Proteomes" id="UP000586722">
    <property type="component" value="Unassembled WGS sequence"/>
</dbReference>
<evidence type="ECO:0000256" key="2">
    <source>
        <dbReference type="ARBA" id="ARBA00007400"/>
    </source>
</evidence>
<keyword evidence="9" id="KW-0808">Transferase</keyword>
<dbReference type="GO" id="GO:0016413">
    <property type="term" value="F:O-acetyltransferase activity"/>
    <property type="evidence" value="ECO:0007669"/>
    <property type="project" value="TreeGrafter"/>
</dbReference>
<evidence type="ECO:0000259" key="8">
    <source>
        <dbReference type="Pfam" id="PF01757"/>
    </source>
</evidence>
<keyword evidence="3" id="KW-1003">Cell membrane</keyword>
<protein>
    <submittedName>
        <fullName evidence="9">Acyltransferase family protein</fullName>
    </submittedName>
</protein>
<evidence type="ECO:0000256" key="4">
    <source>
        <dbReference type="ARBA" id="ARBA00022692"/>
    </source>
</evidence>
<feature type="transmembrane region" description="Helical" evidence="7">
    <location>
        <begin position="118"/>
        <end position="148"/>
    </location>
</feature>
<feature type="transmembrane region" description="Helical" evidence="7">
    <location>
        <begin position="160"/>
        <end position="180"/>
    </location>
</feature>
<dbReference type="PANTHER" id="PTHR40074:SF4">
    <property type="entry name" value="INNER MEMBRANE PROTEIN YCFT"/>
    <property type="match status" value="1"/>
</dbReference>
<dbReference type="RefSeq" id="WP_161709525.1">
    <property type="nucleotide sequence ID" value="NZ_JAABLQ010000003.1"/>
</dbReference>
<keyword evidence="10" id="KW-1185">Reference proteome</keyword>
<dbReference type="Pfam" id="PF01757">
    <property type="entry name" value="Acyl_transf_3"/>
    <property type="match status" value="1"/>
</dbReference>
<gene>
    <name evidence="9" type="ORF">GWI72_17795</name>
</gene>